<dbReference type="SUPFAM" id="SSF48452">
    <property type="entry name" value="TPR-like"/>
    <property type="match status" value="1"/>
</dbReference>
<proteinExistence type="predicted"/>
<protein>
    <recommendedName>
        <fullName evidence="4">Tetratricopeptide repeat protein</fullName>
    </recommendedName>
</protein>
<name>A0AAQ3QYA1_9BACT</name>
<keyword evidence="3" id="KW-1185">Reference proteome</keyword>
<reference evidence="2 3" key="1">
    <citation type="submission" date="2023-10" db="EMBL/GenBank/DDBJ databases">
        <title>Rubellicoccus peritrichatus gen. nov., sp. nov., isolated from an algae of coral reef tank.</title>
        <authorList>
            <person name="Luo J."/>
        </authorList>
    </citation>
    <scope>NUCLEOTIDE SEQUENCE [LARGE SCALE GENOMIC DNA]</scope>
    <source>
        <strain evidence="2 3">CR14</strain>
    </source>
</reference>
<dbReference type="InterPro" id="IPR011990">
    <property type="entry name" value="TPR-like_helical_dom_sf"/>
</dbReference>
<feature type="compositionally biased region" description="Basic and acidic residues" evidence="1">
    <location>
        <begin position="459"/>
        <end position="483"/>
    </location>
</feature>
<accession>A0AAQ3QYA1</accession>
<dbReference type="Proteomes" id="UP001304300">
    <property type="component" value="Chromosome"/>
</dbReference>
<feature type="compositionally biased region" description="Basic and acidic residues" evidence="1">
    <location>
        <begin position="491"/>
        <end position="500"/>
    </location>
</feature>
<dbReference type="RefSeq" id="WP_317836168.1">
    <property type="nucleotide sequence ID" value="NZ_CP136920.1"/>
</dbReference>
<feature type="region of interest" description="Disordered" evidence="1">
    <location>
        <begin position="398"/>
        <end position="438"/>
    </location>
</feature>
<evidence type="ECO:0000313" key="2">
    <source>
        <dbReference type="EMBL" id="WOO43605.1"/>
    </source>
</evidence>
<feature type="region of interest" description="Disordered" evidence="1">
    <location>
        <begin position="451"/>
        <end position="524"/>
    </location>
</feature>
<organism evidence="2 3">
    <name type="scientific">Rubellicoccus peritrichatus</name>
    <dbReference type="NCBI Taxonomy" id="3080537"/>
    <lineage>
        <taxon>Bacteria</taxon>
        <taxon>Pseudomonadati</taxon>
        <taxon>Verrucomicrobiota</taxon>
        <taxon>Opitutia</taxon>
        <taxon>Puniceicoccales</taxon>
        <taxon>Cerasicoccaceae</taxon>
        <taxon>Rubellicoccus</taxon>
    </lineage>
</organism>
<dbReference type="KEGG" id="puo:RZN69_10945"/>
<evidence type="ECO:0000313" key="3">
    <source>
        <dbReference type="Proteomes" id="UP001304300"/>
    </source>
</evidence>
<dbReference type="Gene3D" id="1.25.40.10">
    <property type="entry name" value="Tetratricopeptide repeat domain"/>
    <property type="match status" value="1"/>
</dbReference>
<evidence type="ECO:0008006" key="4">
    <source>
        <dbReference type="Google" id="ProtNLM"/>
    </source>
</evidence>
<sequence>MKIGKYILRSYFLPASFWFLLVLSNAYGQVKDPFIEEPAVVDPMVVEMNRRLEANPEDWEAIYNLGVLAYRIKDYNKAAYHFTRLFSCPDQRIREKALFQLGNAQVRLAETNGGYYRAVPALDEALNTYGRLEGTRLSDEAEHNRRNTFERFESISISSAQRLFDSGTKASESKQRNHNFSLALETLSPLLIREPDHPDAKALREKIAKEYAQNLAKSASQLEEKAQKLWEEGKGRDSDSRLTKAIELLERASELLPEDQAIKEQLQAAQERLAEQLIDSVENVLEKKKDFDNMKRQLPTLDRVDELLADSSRTEPLREEISRRMEQDVMNKADRAAEEYAQMEDPTMAAVLLQIAVENYHKALTVNPDNTRAQEQLAELEPELGQSFHQMAEEELQRAEELASAATEAESPGEGTVPEPESGEDANGLTDKDLKDAIMHLEKANSGFAHAESLGFKPEGTDASKQKAEELLNEMREELDKRLAGQVAAAAEKDQGAGEKGDEDSSSDSASPEPPKMGTFASIRKKYGANAYSKKAAEDGRDW</sequence>
<dbReference type="AlphaFoldDB" id="A0AAQ3QYA1"/>
<dbReference type="EMBL" id="CP136920">
    <property type="protein sequence ID" value="WOO43605.1"/>
    <property type="molecule type" value="Genomic_DNA"/>
</dbReference>
<evidence type="ECO:0000256" key="1">
    <source>
        <dbReference type="SAM" id="MobiDB-lite"/>
    </source>
</evidence>
<gene>
    <name evidence="2" type="ORF">RZN69_10945</name>
</gene>